<dbReference type="PANTHER" id="PTHR43133">
    <property type="entry name" value="RNA POLYMERASE ECF-TYPE SIGMA FACTO"/>
    <property type="match status" value="1"/>
</dbReference>
<organism evidence="8 9">
    <name type="scientific">Winogradskya humida</name>
    <dbReference type="NCBI Taxonomy" id="113566"/>
    <lineage>
        <taxon>Bacteria</taxon>
        <taxon>Bacillati</taxon>
        <taxon>Actinomycetota</taxon>
        <taxon>Actinomycetes</taxon>
        <taxon>Micromonosporales</taxon>
        <taxon>Micromonosporaceae</taxon>
        <taxon>Winogradskya</taxon>
    </lineage>
</organism>
<comment type="caution">
    <text evidence="8">The sequence shown here is derived from an EMBL/GenBank/DDBJ whole genome shotgun (WGS) entry which is preliminary data.</text>
</comment>
<evidence type="ECO:0000256" key="4">
    <source>
        <dbReference type="ARBA" id="ARBA00023125"/>
    </source>
</evidence>
<reference evidence="8 9" key="1">
    <citation type="submission" date="2021-01" db="EMBL/GenBank/DDBJ databases">
        <title>Whole genome shotgun sequence of Actinoplanes humidus NBRC 14915.</title>
        <authorList>
            <person name="Komaki H."/>
            <person name="Tamura T."/>
        </authorList>
    </citation>
    <scope>NUCLEOTIDE SEQUENCE [LARGE SCALE GENOMIC DNA]</scope>
    <source>
        <strain evidence="8 9">NBRC 14915</strain>
    </source>
</reference>
<evidence type="ECO:0000256" key="5">
    <source>
        <dbReference type="ARBA" id="ARBA00023163"/>
    </source>
</evidence>
<dbReference type="InterPro" id="IPR039425">
    <property type="entry name" value="RNA_pol_sigma-70-like"/>
</dbReference>
<keyword evidence="9" id="KW-1185">Reference proteome</keyword>
<dbReference type="InterPro" id="IPR013324">
    <property type="entry name" value="RNA_pol_sigma_r3/r4-like"/>
</dbReference>
<name>A0ABQ3ZQ12_9ACTN</name>
<dbReference type="Pfam" id="PF04542">
    <property type="entry name" value="Sigma70_r2"/>
    <property type="match status" value="1"/>
</dbReference>
<dbReference type="Gene3D" id="1.10.1740.10">
    <property type="match status" value="1"/>
</dbReference>
<dbReference type="Gene3D" id="1.10.10.10">
    <property type="entry name" value="Winged helix-like DNA-binding domain superfamily/Winged helix DNA-binding domain"/>
    <property type="match status" value="1"/>
</dbReference>
<evidence type="ECO:0000313" key="8">
    <source>
        <dbReference type="EMBL" id="GIE20670.1"/>
    </source>
</evidence>
<dbReference type="CDD" id="cd06171">
    <property type="entry name" value="Sigma70_r4"/>
    <property type="match status" value="1"/>
</dbReference>
<evidence type="ECO:0000256" key="3">
    <source>
        <dbReference type="ARBA" id="ARBA00023082"/>
    </source>
</evidence>
<sequence>MRFEEFAAARLPALLRYAMLLTGDHDQARDIVREVLTRALVKWERIQRSGEPYAYVRRMVTGEYLSWRRHKKPAAGDGLWKLLGDLPKRQRAALVLRFYEGLSDQEIGEVLGCRTSTVRGYVSRALTELGIEFPAGAPEEVLP</sequence>
<keyword evidence="3" id="KW-0731">Sigma factor</keyword>
<comment type="similarity">
    <text evidence="1">Belongs to the sigma-70 factor family. ECF subfamily.</text>
</comment>
<feature type="domain" description="RNA polymerase sigma factor 70 region 4 type 2" evidence="7">
    <location>
        <begin position="79"/>
        <end position="129"/>
    </location>
</feature>
<evidence type="ECO:0000256" key="2">
    <source>
        <dbReference type="ARBA" id="ARBA00023015"/>
    </source>
</evidence>
<protein>
    <submittedName>
        <fullName evidence="8">RNA polymerase</fullName>
    </submittedName>
</protein>
<evidence type="ECO:0000313" key="9">
    <source>
        <dbReference type="Proteomes" id="UP000603200"/>
    </source>
</evidence>
<gene>
    <name evidence="8" type="ORF">Ahu01nite_037720</name>
</gene>
<dbReference type="InterPro" id="IPR007627">
    <property type="entry name" value="RNA_pol_sigma70_r2"/>
</dbReference>
<keyword evidence="4" id="KW-0238">DNA-binding</keyword>
<dbReference type="InterPro" id="IPR013249">
    <property type="entry name" value="RNA_pol_sigma70_r4_t2"/>
</dbReference>
<dbReference type="InterPro" id="IPR036388">
    <property type="entry name" value="WH-like_DNA-bd_sf"/>
</dbReference>
<dbReference type="SUPFAM" id="SSF88659">
    <property type="entry name" value="Sigma3 and sigma4 domains of RNA polymerase sigma factors"/>
    <property type="match status" value="1"/>
</dbReference>
<dbReference type="EMBL" id="BOMN01000041">
    <property type="protein sequence ID" value="GIE20670.1"/>
    <property type="molecule type" value="Genomic_DNA"/>
</dbReference>
<dbReference type="SUPFAM" id="SSF88946">
    <property type="entry name" value="Sigma2 domain of RNA polymerase sigma factors"/>
    <property type="match status" value="1"/>
</dbReference>
<feature type="domain" description="RNA polymerase sigma-70 region 2" evidence="6">
    <location>
        <begin position="10"/>
        <end position="72"/>
    </location>
</feature>
<evidence type="ECO:0000259" key="6">
    <source>
        <dbReference type="Pfam" id="PF04542"/>
    </source>
</evidence>
<accession>A0ABQ3ZQ12</accession>
<keyword evidence="2" id="KW-0805">Transcription regulation</keyword>
<dbReference type="InterPro" id="IPR013325">
    <property type="entry name" value="RNA_pol_sigma_r2"/>
</dbReference>
<keyword evidence="5" id="KW-0804">Transcription</keyword>
<dbReference type="Proteomes" id="UP000603200">
    <property type="component" value="Unassembled WGS sequence"/>
</dbReference>
<proteinExistence type="inferred from homology"/>
<dbReference type="RefSeq" id="WP_203837804.1">
    <property type="nucleotide sequence ID" value="NZ_BAAATV010000008.1"/>
</dbReference>
<dbReference type="Pfam" id="PF08281">
    <property type="entry name" value="Sigma70_r4_2"/>
    <property type="match status" value="1"/>
</dbReference>
<evidence type="ECO:0000256" key="1">
    <source>
        <dbReference type="ARBA" id="ARBA00010641"/>
    </source>
</evidence>
<dbReference type="PANTHER" id="PTHR43133:SF50">
    <property type="entry name" value="ECF RNA POLYMERASE SIGMA FACTOR SIGM"/>
    <property type="match status" value="1"/>
</dbReference>
<evidence type="ECO:0000259" key="7">
    <source>
        <dbReference type="Pfam" id="PF08281"/>
    </source>
</evidence>